<keyword evidence="5" id="KW-1185">Reference proteome</keyword>
<dbReference type="Proteomes" id="UP000054985">
    <property type="component" value="Unassembled WGS sequence"/>
</dbReference>
<dbReference type="STRING" id="39962.Lmor_1250"/>
<organism evidence="4 6">
    <name type="scientific">Legionella moravica</name>
    <dbReference type="NCBI Taxonomy" id="39962"/>
    <lineage>
        <taxon>Bacteria</taxon>
        <taxon>Pseudomonadati</taxon>
        <taxon>Pseudomonadota</taxon>
        <taxon>Gammaproteobacteria</taxon>
        <taxon>Legionellales</taxon>
        <taxon>Legionellaceae</taxon>
        <taxon>Legionella</taxon>
    </lineage>
</organism>
<reference evidence="3 5" key="1">
    <citation type="submission" date="2015-11" db="EMBL/GenBank/DDBJ databases">
        <title>Genomic analysis of 38 Legionella species identifies large and diverse effector repertoires.</title>
        <authorList>
            <person name="Burstein D."/>
            <person name="Amaro F."/>
            <person name="Zusman T."/>
            <person name="Lifshitz Z."/>
            <person name="Cohen O."/>
            <person name="Gilbert J.A."/>
            <person name="Pupko T."/>
            <person name="Shuman H.A."/>
            <person name="Segal G."/>
        </authorList>
    </citation>
    <scope>NUCLEOTIDE SEQUENCE [LARGE SCALE GENOMIC DNA]</scope>
    <source>
        <strain evidence="3 5">ATCC 43877</strain>
    </source>
</reference>
<feature type="domain" description="Mce/MlaD" evidence="2">
    <location>
        <begin position="47"/>
        <end position="130"/>
    </location>
</feature>
<dbReference type="PANTHER" id="PTHR33371">
    <property type="entry name" value="INTERMEMBRANE PHOSPHOLIPID TRANSPORT SYSTEM BINDING PROTEIN MLAD-RELATED"/>
    <property type="match status" value="1"/>
</dbReference>
<accession>A0A378JRU7</accession>
<dbReference type="PANTHER" id="PTHR33371:SF4">
    <property type="entry name" value="INTERMEMBRANE PHOSPHOLIPID TRANSPORT SYSTEM BINDING PROTEIN MLAD"/>
    <property type="match status" value="1"/>
</dbReference>
<reference evidence="4 6" key="2">
    <citation type="submission" date="2018-06" db="EMBL/GenBank/DDBJ databases">
        <authorList>
            <consortium name="Pathogen Informatics"/>
            <person name="Doyle S."/>
        </authorList>
    </citation>
    <scope>NUCLEOTIDE SEQUENCE [LARGE SCALE GENOMIC DNA]</scope>
    <source>
        <strain evidence="4 6">NCTC12239</strain>
    </source>
</reference>
<dbReference type="AlphaFoldDB" id="A0A378JRU7"/>
<dbReference type="InterPro" id="IPR052336">
    <property type="entry name" value="MlaD_Phospholipid_Transporter"/>
</dbReference>
<dbReference type="InterPro" id="IPR003399">
    <property type="entry name" value="Mce/MlaD"/>
</dbReference>
<keyword evidence="1 4" id="KW-0812">Transmembrane</keyword>
<name>A0A378JRU7_9GAMM</name>
<protein>
    <submittedName>
        <fullName evidence="3 4">Transmembrane protein</fullName>
    </submittedName>
</protein>
<evidence type="ECO:0000259" key="2">
    <source>
        <dbReference type="Pfam" id="PF02470"/>
    </source>
</evidence>
<evidence type="ECO:0000313" key="5">
    <source>
        <dbReference type="Proteomes" id="UP000054985"/>
    </source>
</evidence>
<keyword evidence="1" id="KW-1133">Transmembrane helix</keyword>
<proteinExistence type="predicted"/>
<evidence type="ECO:0000313" key="6">
    <source>
        <dbReference type="Proteomes" id="UP000254040"/>
    </source>
</evidence>
<dbReference type="EMBL" id="LNYN01000019">
    <property type="protein sequence ID" value="KTD34717.1"/>
    <property type="molecule type" value="Genomic_DNA"/>
</dbReference>
<dbReference type="EMBL" id="UGOG01000001">
    <property type="protein sequence ID" value="STX61324.1"/>
    <property type="molecule type" value="Genomic_DNA"/>
</dbReference>
<gene>
    <name evidence="3" type="ORF">Lmor_1250</name>
    <name evidence="4" type="ORF">NCTC12239_00230</name>
</gene>
<dbReference type="OrthoDB" id="9806984at2"/>
<evidence type="ECO:0000313" key="4">
    <source>
        <dbReference type="EMBL" id="STX61324.1"/>
    </source>
</evidence>
<dbReference type="Proteomes" id="UP000254040">
    <property type="component" value="Unassembled WGS sequence"/>
</dbReference>
<dbReference type="Pfam" id="PF02470">
    <property type="entry name" value="MlaD"/>
    <property type="match status" value="1"/>
</dbReference>
<evidence type="ECO:0000256" key="1">
    <source>
        <dbReference type="SAM" id="Phobius"/>
    </source>
</evidence>
<evidence type="ECO:0000313" key="3">
    <source>
        <dbReference type="EMBL" id="KTD34717.1"/>
    </source>
</evidence>
<dbReference type="RefSeq" id="WP_051190749.1">
    <property type="nucleotide sequence ID" value="NZ_CAAAJG010000004.1"/>
</dbReference>
<feature type="transmembrane region" description="Helical" evidence="1">
    <location>
        <begin position="6"/>
        <end position="29"/>
    </location>
</feature>
<keyword evidence="1" id="KW-0472">Membrane</keyword>
<sequence>MRSEKFYTSIGVFVVGAFILMILAVVFFYQEYVHSQSQMYVMFFKGSLKGLNSTTPVTYRGVKIGEVKLIEITENRAMNKVRIPVYVQFFVEKKLGFTQNPIHLLMKNGYVAQVSTPNFITGNAEIELVKPDTYTPSKDIFFNDYPVFPTRSRVEKSTTLDDSIKSAKMSFDAFRKLVTSDEVKVLINSMNHMSDSMSVLAMRMDRNLPPALAYFNITMQKIADAAASTQNLTDYLSRNPESLLRGKR</sequence>